<dbReference type="GO" id="GO:0006508">
    <property type="term" value="P:proteolysis"/>
    <property type="evidence" value="ECO:0007669"/>
    <property type="project" value="UniProtKB-KW"/>
</dbReference>
<feature type="domain" description="ClpX-type ZB" evidence="8">
    <location>
        <begin position="3"/>
        <end position="56"/>
    </location>
</feature>
<comment type="caution">
    <text evidence="9">The sequence shown here is derived from an EMBL/GenBank/DDBJ whole genome shotgun (WGS) entry which is preliminary data.</text>
</comment>
<evidence type="ECO:0000256" key="7">
    <source>
        <dbReference type="PROSITE-ProRule" id="PRU01250"/>
    </source>
</evidence>
<dbReference type="PANTHER" id="PTHR48102:SF7">
    <property type="entry name" value="ATP-DEPENDENT CLP PROTEASE ATP-BINDING SUBUNIT CLPX-LIKE, MITOCHONDRIAL"/>
    <property type="match status" value="1"/>
</dbReference>
<dbReference type="RefSeq" id="WP_249708479.1">
    <property type="nucleotide sequence ID" value="NZ_JAMFMB010000007.1"/>
</dbReference>
<feature type="binding site" evidence="6 7">
    <location>
        <position position="37"/>
    </location>
    <ligand>
        <name>Zn(2+)</name>
        <dbReference type="ChEBI" id="CHEBI:29105"/>
    </ligand>
</feature>
<keyword evidence="9" id="KW-0645">Protease</keyword>
<dbReference type="InterPro" id="IPR050052">
    <property type="entry name" value="ATP-dep_Clp_protease_ClpX"/>
</dbReference>
<keyword evidence="5 6" id="KW-0143">Chaperone</keyword>
<evidence type="ECO:0000313" key="9">
    <source>
        <dbReference type="EMBL" id="MCL6283437.1"/>
    </source>
</evidence>
<feature type="binding site" evidence="6 7">
    <location>
        <position position="18"/>
    </location>
    <ligand>
        <name>Zn(2+)</name>
        <dbReference type="ChEBI" id="CHEBI:29105"/>
    </ligand>
</feature>
<dbReference type="GO" id="GO:0005524">
    <property type="term" value="F:ATP binding"/>
    <property type="evidence" value="ECO:0007669"/>
    <property type="project" value="UniProtKB-KW"/>
</dbReference>
<dbReference type="Pfam" id="PF10431">
    <property type="entry name" value="ClpB_D2-small"/>
    <property type="match status" value="1"/>
</dbReference>
<dbReference type="InterPro" id="IPR003959">
    <property type="entry name" value="ATPase_AAA_core"/>
</dbReference>
<dbReference type="Gene3D" id="6.20.220.10">
    <property type="entry name" value="ClpX chaperone, C4-type zinc finger domain"/>
    <property type="match status" value="1"/>
</dbReference>
<keyword evidence="2 6" id="KW-0547">Nucleotide-binding</keyword>
<dbReference type="PANTHER" id="PTHR48102">
    <property type="entry name" value="ATP-DEPENDENT CLP PROTEASE ATP-BINDING SUBUNIT CLPX-LIKE, MITOCHONDRIAL-RELATED"/>
    <property type="match status" value="1"/>
</dbReference>
<feature type="binding site" evidence="6">
    <location>
        <begin position="120"/>
        <end position="127"/>
    </location>
    <ligand>
        <name>ATP</name>
        <dbReference type="ChEBI" id="CHEBI:30616"/>
    </ligand>
</feature>
<evidence type="ECO:0000256" key="4">
    <source>
        <dbReference type="ARBA" id="ARBA00022840"/>
    </source>
</evidence>
<keyword evidence="1 6" id="KW-0479">Metal-binding</keyword>
<dbReference type="NCBIfam" id="TIGR00382">
    <property type="entry name" value="clpX"/>
    <property type="match status" value="1"/>
</dbReference>
<dbReference type="EMBL" id="JAMFMB010000007">
    <property type="protein sequence ID" value="MCL6283437.1"/>
    <property type="molecule type" value="Genomic_DNA"/>
</dbReference>
<gene>
    <name evidence="6 9" type="primary">clpX</name>
    <name evidence="9" type="ORF">M3P21_07805</name>
</gene>
<evidence type="ECO:0000256" key="5">
    <source>
        <dbReference type="ARBA" id="ARBA00023186"/>
    </source>
</evidence>
<dbReference type="GO" id="GO:0008233">
    <property type="term" value="F:peptidase activity"/>
    <property type="evidence" value="ECO:0007669"/>
    <property type="project" value="UniProtKB-KW"/>
</dbReference>
<dbReference type="Pfam" id="PF07724">
    <property type="entry name" value="AAA_2"/>
    <property type="match status" value="1"/>
</dbReference>
<dbReference type="InterPro" id="IPR003593">
    <property type="entry name" value="AAA+_ATPase"/>
</dbReference>
<dbReference type="SMART" id="SM01086">
    <property type="entry name" value="ClpB_D2-small"/>
    <property type="match status" value="1"/>
</dbReference>
<reference evidence="9" key="1">
    <citation type="submission" date="2022-05" db="EMBL/GenBank/DDBJ databases">
        <authorList>
            <person name="Park J.-S."/>
        </authorList>
    </citation>
    <scope>NUCLEOTIDE SEQUENCE</scope>
    <source>
        <strain evidence="9">2012CJ41-6</strain>
    </source>
</reference>
<keyword evidence="10" id="KW-1185">Reference proteome</keyword>
<dbReference type="SUPFAM" id="SSF52540">
    <property type="entry name" value="P-loop containing nucleoside triphosphate hydrolases"/>
    <property type="match status" value="1"/>
</dbReference>
<dbReference type="NCBIfam" id="NF003745">
    <property type="entry name" value="PRK05342.1"/>
    <property type="match status" value="1"/>
</dbReference>
<evidence type="ECO:0000256" key="6">
    <source>
        <dbReference type="HAMAP-Rule" id="MF_00175"/>
    </source>
</evidence>
<dbReference type="InterPro" id="IPR019489">
    <property type="entry name" value="Clp_ATPase_C"/>
</dbReference>
<evidence type="ECO:0000259" key="8">
    <source>
        <dbReference type="PROSITE" id="PS51902"/>
    </source>
</evidence>
<evidence type="ECO:0000256" key="1">
    <source>
        <dbReference type="ARBA" id="ARBA00022723"/>
    </source>
</evidence>
<evidence type="ECO:0000256" key="2">
    <source>
        <dbReference type="ARBA" id="ARBA00022741"/>
    </source>
</evidence>
<dbReference type="HAMAP" id="MF_00175">
    <property type="entry name" value="ClpX"/>
    <property type="match status" value="1"/>
</dbReference>
<name>A0ABT0Q1H3_9RHOB</name>
<dbReference type="SMART" id="SM00994">
    <property type="entry name" value="zf-C4_ClpX"/>
    <property type="match status" value="1"/>
</dbReference>
<dbReference type="Pfam" id="PF06689">
    <property type="entry name" value="zf-C4_ClpX"/>
    <property type="match status" value="1"/>
</dbReference>
<dbReference type="InterPro" id="IPR046425">
    <property type="entry name" value="ClpX_bact"/>
</dbReference>
<dbReference type="SUPFAM" id="SSF57716">
    <property type="entry name" value="Glucocorticoid receptor-like (DNA-binding domain)"/>
    <property type="match status" value="1"/>
</dbReference>
<comment type="similarity">
    <text evidence="6 7">Belongs to the ClpX chaperone family.</text>
</comment>
<dbReference type="PROSITE" id="PS51902">
    <property type="entry name" value="CLPX_ZB"/>
    <property type="match status" value="1"/>
</dbReference>
<dbReference type="Proteomes" id="UP001203880">
    <property type="component" value="Unassembled WGS sequence"/>
</dbReference>
<comment type="function">
    <text evidence="6">ATP-dependent specificity component of the Clp protease. It directs the protease to specific substrates. Can perform chaperone functions in the absence of ClpP.</text>
</comment>
<evidence type="ECO:0000256" key="3">
    <source>
        <dbReference type="ARBA" id="ARBA00022833"/>
    </source>
</evidence>
<keyword evidence="4 6" id="KW-0067">ATP-binding</keyword>
<dbReference type="InterPro" id="IPR027417">
    <property type="entry name" value="P-loop_NTPase"/>
</dbReference>
<keyword evidence="3 6" id="KW-0862">Zinc</keyword>
<evidence type="ECO:0000313" key="10">
    <source>
        <dbReference type="Proteomes" id="UP001203880"/>
    </source>
</evidence>
<feature type="binding site" evidence="6 7">
    <location>
        <position position="15"/>
    </location>
    <ligand>
        <name>Zn(2+)</name>
        <dbReference type="ChEBI" id="CHEBI:29105"/>
    </ligand>
</feature>
<dbReference type="InterPro" id="IPR038366">
    <property type="entry name" value="Znf_CppX_C4_sf"/>
</dbReference>
<feature type="binding site" evidence="6 7">
    <location>
        <position position="40"/>
    </location>
    <ligand>
        <name>Zn(2+)</name>
        <dbReference type="ChEBI" id="CHEBI:29105"/>
    </ligand>
</feature>
<keyword evidence="9" id="KW-0378">Hydrolase</keyword>
<comment type="subunit">
    <text evidence="6">Component of the ClpX-ClpP complex. Forms a hexameric ring that, in the presence of ATP, binds to fourteen ClpP subunits assembled into a disk-like structure with a central cavity, resembling the structure of eukaryotic proteasomes.</text>
</comment>
<protein>
    <recommendedName>
        <fullName evidence="6">ATP-dependent Clp protease ATP-binding subunit ClpX</fullName>
    </recommendedName>
</protein>
<dbReference type="InterPro" id="IPR010603">
    <property type="entry name" value="Znf_CppX_C4"/>
</dbReference>
<dbReference type="Gene3D" id="3.40.50.300">
    <property type="entry name" value="P-loop containing nucleotide triphosphate hydrolases"/>
    <property type="match status" value="1"/>
</dbReference>
<accession>A0ABT0Q1H3</accession>
<sequence length="422" mass="45866">MATNSGGDSKNTLYCSFCGKSQHEVRKLIAGPTVFICDECVELCMDIIREETKASGLKSSDGVPTPKDICGVLDDYVIGQATAKRVLSVAVHNHYKRLNHAQKAGGDIELAKSNILLIGPTGCGKTLLAQTLARILDVPFTMADATTLTEAGYVGEDVENIILKLLQASEYNVERAQRGIVYIDEVDKITRKSENPSITRDVSGEGVQQALLKLMEGTVASVPPQGGRKHPQQEFLQVDTTNILFICGGAFAGLDKIIAQRGKGSAMGFGADVRDNDDRGVGEIFQELEPEDLLKFGLIPEFVGRLPVLATLEDLDQDALVTILTQPKNALVKQYQRLFELEDTELDFTDDALKSIAKRAIERKTGARGLRSILEDILLDTMFDLPGMEHVTKVVVNEEAVTSEAQPLMIYADADKEPATAG</sequence>
<dbReference type="Gene3D" id="1.10.8.60">
    <property type="match status" value="1"/>
</dbReference>
<proteinExistence type="inferred from homology"/>
<dbReference type="CDD" id="cd19497">
    <property type="entry name" value="RecA-like_ClpX"/>
    <property type="match status" value="1"/>
</dbReference>
<dbReference type="InterPro" id="IPR004487">
    <property type="entry name" value="Clp_protease_ATP-bd_su_ClpX"/>
</dbReference>
<dbReference type="SMART" id="SM00382">
    <property type="entry name" value="AAA"/>
    <property type="match status" value="1"/>
</dbReference>
<organism evidence="9 10">
    <name type="scientific">Ruegeria spongiae</name>
    <dbReference type="NCBI Taxonomy" id="2942209"/>
    <lineage>
        <taxon>Bacteria</taxon>
        <taxon>Pseudomonadati</taxon>
        <taxon>Pseudomonadota</taxon>
        <taxon>Alphaproteobacteria</taxon>
        <taxon>Rhodobacterales</taxon>
        <taxon>Roseobacteraceae</taxon>
        <taxon>Ruegeria</taxon>
    </lineage>
</organism>
<dbReference type="InterPro" id="IPR059188">
    <property type="entry name" value="Znf_CLPX-like"/>
</dbReference>